<dbReference type="Proteomes" id="UP001221686">
    <property type="component" value="Unassembled WGS sequence"/>
</dbReference>
<keyword evidence="2" id="KW-1185">Reference proteome</keyword>
<accession>A0ABT5DTF1</accession>
<organism evidence="1 2">
    <name type="scientific">Nannocystis bainbridge</name>
    <dbReference type="NCBI Taxonomy" id="2995303"/>
    <lineage>
        <taxon>Bacteria</taxon>
        <taxon>Pseudomonadati</taxon>
        <taxon>Myxococcota</taxon>
        <taxon>Polyangia</taxon>
        <taxon>Nannocystales</taxon>
        <taxon>Nannocystaceae</taxon>
        <taxon>Nannocystis</taxon>
    </lineage>
</organism>
<name>A0ABT5DTF1_9BACT</name>
<evidence type="ECO:0000313" key="1">
    <source>
        <dbReference type="EMBL" id="MDC0716917.1"/>
    </source>
</evidence>
<proteinExistence type="predicted"/>
<gene>
    <name evidence="1" type="ORF">POL25_08445</name>
</gene>
<dbReference type="RefSeq" id="WP_272085405.1">
    <property type="nucleotide sequence ID" value="NZ_JAQNDL010000001.1"/>
</dbReference>
<dbReference type="EMBL" id="JAQNDL010000001">
    <property type="protein sequence ID" value="MDC0716917.1"/>
    <property type="molecule type" value="Genomic_DNA"/>
</dbReference>
<reference evidence="1 2" key="1">
    <citation type="submission" date="2022-11" db="EMBL/GenBank/DDBJ databases">
        <title>Minimal conservation of predation-associated metabolite biosynthetic gene clusters underscores biosynthetic potential of Myxococcota including descriptions for ten novel species: Archangium lansinium sp. nov., Myxococcus landrumus sp. nov., Nannocystis bai.</title>
        <authorList>
            <person name="Ahearne A."/>
            <person name="Stevens C."/>
            <person name="Dowd S."/>
        </authorList>
    </citation>
    <scope>NUCLEOTIDE SEQUENCE [LARGE SCALE GENOMIC DNA]</scope>
    <source>
        <strain evidence="1 2">BB15-2</strain>
    </source>
</reference>
<evidence type="ECO:0000313" key="2">
    <source>
        <dbReference type="Proteomes" id="UP001221686"/>
    </source>
</evidence>
<protein>
    <submittedName>
        <fullName evidence="1">Uncharacterized protein</fullName>
    </submittedName>
</protein>
<comment type="caution">
    <text evidence="1">The sequence shown here is derived from an EMBL/GenBank/DDBJ whole genome shotgun (WGS) entry which is preliminary data.</text>
</comment>
<sequence>MSQMPMLHAGGEAVPLAVLIEADRPPLVGRSAAEVALFFFAPPTLLVFADEPTAPVRRRVVRELRLGDPDEFAADEFALIPSASGWWLRQRRTHGETLLLPLEGQPPIAAVLGRTAVECVLADGSFLGVEADHRPLVAIGRPDGAVTRAPLADWLPGEEFQGVHGEWLFSSRREGHGRELLLRRVEATGLGPRIDLGRLEFGQEHYYPCWAHLRGGSDDGFLAIGVSMGADPPLLVTAFVRAGRWTPLEQLPLESLALQVNDIDGVGRVFWCDDRGSAWTLLTVPGPEAFATEHLRGDEERFLGGALHLLGERVLGLWTEEEALVGRLGTLTDAEHAPEVFRVTGAGEYPMAEVFDRGQHAIVMLADEGRRWALRVEADGRALPLTVG</sequence>